<gene>
    <name evidence="5" type="ORF">GKZ28_16690</name>
</gene>
<reference evidence="5" key="1">
    <citation type="submission" date="2019-12" db="EMBL/GenBank/DDBJ databases">
        <title>Microbes associate with the intestines of laboratory mice.</title>
        <authorList>
            <person name="Navarre W."/>
            <person name="Wong E."/>
        </authorList>
    </citation>
    <scope>NUCLEOTIDE SEQUENCE</scope>
    <source>
        <strain evidence="5">NM79_F5</strain>
    </source>
</reference>
<dbReference type="EMBL" id="WSRQ01000030">
    <property type="protein sequence ID" value="MVX65331.1"/>
    <property type="molecule type" value="Genomic_DNA"/>
</dbReference>
<dbReference type="InterPro" id="IPR038454">
    <property type="entry name" value="DnaA_N_sf"/>
</dbReference>
<evidence type="ECO:0000259" key="4">
    <source>
        <dbReference type="PROSITE" id="PS51194"/>
    </source>
</evidence>
<dbReference type="CDD" id="cd17923">
    <property type="entry name" value="DEXHc_Hrq1-like"/>
    <property type="match status" value="1"/>
</dbReference>
<evidence type="ECO:0000256" key="1">
    <source>
        <dbReference type="ARBA" id="ARBA00022741"/>
    </source>
</evidence>
<dbReference type="Pfam" id="PF00270">
    <property type="entry name" value="DEAD"/>
    <property type="match status" value="1"/>
</dbReference>
<dbReference type="InterPro" id="IPR001650">
    <property type="entry name" value="Helicase_C-like"/>
</dbReference>
<keyword evidence="5" id="KW-0347">Helicase</keyword>
<dbReference type="SUPFAM" id="SSF52540">
    <property type="entry name" value="P-loop containing nucleoside triphosphate hydrolases"/>
    <property type="match status" value="1"/>
</dbReference>
<dbReference type="GO" id="GO:0003676">
    <property type="term" value="F:nucleic acid binding"/>
    <property type="evidence" value="ECO:0007669"/>
    <property type="project" value="InterPro"/>
</dbReference>
<dbReference type="GO" id="GO:0043138">
    <property type="term" value="F:3'-5' DNA helicase activity"/>
    <property type="evidence" value="ECO:0007669"/>
    <property type="project" value="TreeGrafter"/>
</dbReference>
<evidence type="ECO:0000313" key="6">
    <source>
        <dbReference type="Proteomes" id="UP000656077"/>
    </source>
</evidence>
<dbReference type="InterPro" id="IPR018973">
    <property type="entry name" value="MZB"/>
</dbReference>
<dbReference type="GO" id="GO:0036297">
    <property type="term" value="P:interstrand cross-link repair"/>
    <property type="evidence" value="ECO:0007669"/>
    <property type="project" value="TreeGrafter"/>
</dbReference>
<proteinExistence type="predicted"/>
<dbReference type="InterPro" id="IPR011545">
    <property type="entry name" value="DEAD/DEAH_box_helicase_dom"/>
</dbReference>
<dbReference type="Gene3D" id="3.40.50.300">
    <property type="entry name" value="P-loop containing nucleotide triphosphate hydrolases"/>
    <property type="match status" value="2"/>
</dbReference>
<dbReference type="Proteomes" id="UP000656077">
    <property type="component" value="Unassembled WGS sequence"/>
</dbReference>
<feature type="domain" description="Helicase C-terminal" evidence="4">
    <location>
        <begin position="274"/>
        <end position="429"/>
    </location>
</feature>
<keyword evidence="5" id="KW-0378">Hydrolase</keyword>
<evidence type="ECO:0000256" key="2">
    <source>
        <dbReference type="ARBA" id="ARBA00022840"/>
    </source>
</evidence>
<accession>A0A964W389</accession>
<dbReference type="InterPro" id="IPR027417">
    <property type="entry name" value="P-loop_NTPase"/>
</dbReference>
<dbReference type="Pfam" id="PF00271">
    <property type="entry name" value="Helicase_C"/>
    <property type="match status" value="1"/>
</dbReference>
<name>A0A964W389_9CLOT</name>
<keyword evidence="2" id="KW-0067">ATP-binding</keyword>
<dbReference type="SMART" id="SM00490">
    <property type="entry name" value="HELICc"/>
    <property type="match status" value="1"/>
</dbReference>
<dbReference type="SMART" id="SM00487">
    <property type="entry name" value="DEXDc"/>
    <property type="match status" value="1"/>
</dbReference>
<dbReference type="PANTHER" id="PTHR47957:SF3">
    <property type="entry name" value="ATP-DEPENDENT HELICASE HRQ1"/>
    <property type="match status" value="1"/>
</dbReference>
<dbReference type="AlphaFoldDB" id="A0A964W389"/>
<comment type="caution">
    <text evidence="5">The sequence shown here is derived from an EMBL/GenBank/DDBJ whole genome shotgun (WGS) entry which is preliminary data.</text>
</comment>
<feature type="domain" description="Helicase ATP-binding" evidence="3">
    <location>
        <begin position="51"/>
        <end position="234"/>
    </location>
</feature>
<organism evidence="5 6">
    <name type="scientific">Clostridium chromiireducens</name>
    <dbReference type="NCBI Taxonomy" id="225345"/>
    <lineage>
        <taxon>Bacteria</taxon>
        <taxon>Bacillati</taxon>
        <taxon>Bacillota</taxon>
        <taxon>Clostridia</taxon>
        <taxon>Eubacteriales</taxon>
        <taxon>Clostridiaceae</taxon>
        <taxon>Clostridium</taxon>
    </lineage>
</organism>
<dbReference type="CDD" id="cd18797">
    <property type="entry name" value="SF2_C_Hrq"/>
    <property type="match status" value="1"/>
</dbReference>
<keyword evidence="1" id="KW-0547">Nucleotide-binding</keyword>
<evidence type="ECO:0000313" key="5">
    <source>
        <dbReference type="EMBL" id="MVX65331.1"/>
    </source>
</evidence>
<dbReference type="GO" id="GO:0006289">
    <property type="term" value="P:nucleotide-excision repair"/>
    <property type="evidence" value="ECO:0007669"/>
    <property type="project" value="TreeGrafter"/>
</dbReference>
<dbReference type="PANTHER" id="PTHR47957">
    <property type="entry name" value="ATP-DEPENDENT HELICASE HRQ1"/>
    <property type="match status" value="1"/>
</dbReference>
<dbReference type="Pfam" id="PF09369">
    <property type="entry name" value="MZB"/>
    <property type="match status" value="1"/>
</dbReference>
<dbReference type="PROSITE" id="PS51194">
    <property type="entry name" value="HELICASE_CTER"/>
    <property type="match status" value="1"/>
</dbReference>
<evidence type="ECO:0000259" key="3">
    <source>
        <dbReference type="PROSITE" id="PS51192"/>
    </source>
</evidence>
<dbReference type="RefSeq" id="WP_160360084.1">
    <property type="nucleotide sequence ID" value="NZ_WSRQ01000030.1"/>
</dbReference>
<dbReference type="PROSITE" id="PS51192">
    <property type="entry name" value="HELICASE_ATP_BIND_1"/>
    <property type="match status" value="1"/>
</dbReference>
<sequence length="890" mass="101245">MNISDLIIYNKTMSKREAAYVDYPSNLSTELCGYLSEKGIDKLYCHQAEMFEKAVEGNNIVITTSTASGKTLSFLLPVIQEILSNPLARAIFIYPTKALASDQYRAILPYLEYFGDNRISAGVYDGDTTVNERSRIRKNANIILTNPEMINAAFLPNHSKFGFDFIFSNLKYVVIDELHTYRGAFGSHLANVFRRLGRLCRYYNSSPQYLCSSATIANPVKLAEEICGQKFIRVNKDGSPAPQKKYLLLQPPKIMGHDKKYYGQVQSTSVAADLIPDLVENDNSFIAFAKSRRNVEVVIKESRDKLETENFFGASLKDKISGYRGGYTPLERKEIENKMITGVLRGLVSTNALELGIDIGKIDTTVIIGYPGTRASFWQQSGRAGRSGSESTNYLILDNLPFDQYIAINPDWLFESGSENAVIDKNNLLIELAHIRAAAAEIPLTLDDISIFPDLGETIPVLIRASELTNQSGKFAWSGNSFPAGDFSLRNIDKARYKLINKDNNKEITEMDEMQAFREVHNGAIYMHDGVQYQVIKLDLESRTAFAIPFNGNYYTMPGGITNIRIIQGSKDMEYKRTKVTFGDVNVDEIVYMYKKLQFHNHQNLGFEQLEKPLSKDYDTESTWIRIPDNVVTVYRRLLQESQNGMIIRNNHFEGVCFAIKNAAMMSTMTEQEDIGVVMSNNAIEIRQNYDEEVHMYIYDKYVGGLGYAEKVFDLTAQIIEDAIKMVGGCKCENGCAACIGDYQLDKAMVLWGLKNLLEEIEAPKDIKLVQYAPSTFIKKPFKFEELQEKWKEFCEYMQENGDAFAKFLSTIPEVEIDNRTLTLVLNNAFYREWVMEESNKKSIINIISFHTDAPVGIELRVRLEEIDEDRKNIKNKLQRRYEDLRHDGK</sequence>
<dbReference type="Gene3D" id="3.30.300.180">
    <property type="match status" value="1"/>
</dbReference>
<dbReference type="GO" id="GO:0005524">
    <property type="term" value="F:ATP binding"/>
    <property type="evidence" value="ECO:0007669"/>
    <property type="project" value="UniProtKB-KW"/>
</dbReference>
<protein>
    <submittedName>
        <fullName evidence="5">DEAD/DEAH box helicase</fullName>
    </submittedName>
</protein>
<dbReference type="InterPro" id="IPR014001">
    <property type="entry name" value="Helicase_ATP-bd"/>
</dbReference>